<proteinExistence type="predicted"/>
<protein>
    <recommendedName>
        <fullName evidence="3">DUF262 domain-containing protein</fullName>
    </recommendedName>
</protein>
<dbReference type="HOGENOM" id="CLU_059345_0_0_6"/>
<dbReference type="eggNOG" id="ENOG502ZC07">
    <property type="taxonomic scope" value="Bacteria"/>
</dbReference>
<dbReference type="BioCyc" id="SONE211586:G1GMP-3701-MONOMER"/>
<sequence>MRDQKMNNILEDKKSNCLSILETLTVDKYLSLIDEAYRNKGGINGQRMPLKTKTAQKIRSRMVDDISLGAILPPMVVGLIVTQAEYERLSSGEEKITNLINHNISLIDGMQRTTAIKESLEKNREIINSKVRVEFWISHSMNSLIYRMLVLNTGQVPWDIKRQLDTIYEPIAQKLKDDMPTLDLRVLDDPKKRTSSSQYQSSKLIEYYLCFTTRKVDVDLKDKVSEDFARLDTIAAASESQSLDIFSLVIKRMLEIDDEISRLKDISSGRFKSGKDLFTSIPVGAGFVSAAAEYIYGVKGLDCNEINVSDNLTDFDGRLVNFVAKLKEMDDSQLEEFLEFDLLNEKLSVKSSKIGTFEREFFYKSFEALFKYSDQMPNFQVCWLAR</sequence>
<reference evidence="1 2" key="3">
    <citation type="journal article" date="2008" name="Appl. Environ. Microbiol.">
        <title>Identification of mobile elements and pseudogenes in the Shewanella oneidensis MR-1 genome.</title>
        <authorList>
            <person name="Romine M.F."/>
            <person name="Carlson T.S."/>
            <person name="Norbeck A.D."/>
            <person name="McCue L.A."/>
            <person name="Lipton M.S."/>
        </authorList>
    </citation>
    <scope>NUCLEOTIDE SEQUENCE [LARGE SCALE GENOMIC DNA]</scope>
    <source>
        <strain evidence="2">ATCC 700550 / JCM 31522 / CIP 106686 / LMG 19005 / NCIMB 14063 / MR-1</strain>
    </source>
</reference>
<dbReference type="PaxDb" id="211586-SO_3994"/>
<reference evidence="1 2" key="4">
    <citation type="journal article" date="2011" name="BMC Genomics">
        <title>Genome-wide protein localization prediction strategies for gram negative bacteria.</title>
        <authorList>
            <person name="Romine M.F."/>
        </authorList>
    </citation>
    <scope>NUCLEOTIDE SEQUENCE [LARGE SCALE GENOMIC DNA]</scope>
    <source>
        <strain evidence="2">ATCC 700550 / JCM 31522 / CIP 106686 / LMG 19005 / NCIMB 14063 / MR-1</strain>
    </source>
</reference>
<dbReference type="EMBL" id="AE014299">
    <property type="protein sequence ID" value="AAN56968.2"/>
    <property type="molecule type" value="Genomic_DNA"/>
</dbReference>
<dbReference type="KEGG" id="son:SO_3994"/>
<name>Q8EAB3_SHEON</name>
<dbReference type="AlphaFoldDB" id="Q8EAB3"/>
<gene>
    <name evidence="1" type="ordered locus">SO_3994</name>
</gene>
<evidence type="ECO:0000313" key="1">
    <source>
        <dbReference type="EMBL" id="AAN56968.2"/>
    </source>
</evidence>
<reference evidence="1 2" key="1">
    <citation type="journal article" date="2002" name="Nat. Biotechnol.">
        <title>Genome sequence of the dissimilatory metal ion-reducing bacterium Shewanella oneidensis.</title>
        <authorList>
            <person name="Heidelberg J.F."/>
            <person name="Paulsen I.T."/>
            <person name="Nelson K.E."/>
            <person name="Gaidos E.J."/>
            <person name="Nelson W.C."/>
            <person name="Read T.D."/>
            <person name="Eisen J.A."/>
            <person name="Seshadri R."/>
            <person name="Ward N."/>
            <person name="Methe B."/>
            <person name="Clayton R.A."/>
            <person name="Meyer T."/>
            <person name="Tsapin A."/>
            <person name="Scott J."/>
            <person name="Beanan M."/>
            <person name="Brinkac L."/>
            <person name="Daugherty S."/>
            <person name="DeBoy R.T."/>
            <person name="Dodson R.J."/>
            <person name="Durkin A.S."/>
            <person name="Haft D.H."/>
            <person name="Kolonay J.F."/>
            <person name="Madupu R."/>
            <person name="Peterson J.D."/>
            <person name="Umayam L.A."/>
            <person name="White O."/>
            <person name="Wolf A.M."/>
            <person name="Vamathevan J."/>
            <person name="Weidman J."/>
            <person name="Impraim M."/>
            <person name="Lee K."/>
            <person name="Berry K."/>
            <person name="Lee C."/>
            <person name="Mueller J."/>
            <person name="Khouri H."/>
            <person name="Gill J."/>
            <person name="Utterback T.R."/>
            <person name="McDonald L.A."/>
            <person name="Feldblyum T.V."/>
            <person name="Smith H.O."/>
            <person name="Venter J.C."/>
            <person name="Nealson K.H."/>
            <person name="Fraser C.M."/>
        </authorList>
    </citation>
    <scope>NUCLEOTIDE SEQUENCE [LARGE SCALE GENOMIC DNA]</scope>
    <source>
        <strain evidence="2">ATCC 700550 / JCM 31522 / CIP 106686 / LMG 19005 / NCIMB 14063 / MR-1</strain>
    </source>
</reference>
<reference evidence="1 2" key="2">
    <citation type="journal article" date="2005" name="Proteomics">
        <title>Global detection and characterization of hypothetical proteins in Shewanella oneidensis MR-1 using LC-MS based proteomics.</title>
        <authorList>
            <person name="Elias D.A."/>
            <person name="Monroe M.E."/>
            <person name="Marshall M.J."/>
            <person name="Romine M.F."/>
            <person name="Belieav A.S."/>
            <person name="Fredrickson J.K."/>
            <person name="Anderson G.A."/>
            <person name="Smith R.D."/>
            <person name="Lipton M.S."/>
        </authorList>
    </citation>
    <scope>NUCLEOTIDE SEQUENCE [LARGE SCALE GENOMIC DNA]</scope>
    <source>
        <strain evidence="2">ATCC 700550 / JCM 31522 / CIP 106686 / LMG 19005 / NCIMB 14063 / MR-1</strain>
    </source>
</reference>
<evidence type="ECO:0000313" key="2">
    <source>
        <dbReference type="Proteomes" id="UP000008186"/>
    </source>
</evidence>
<organism evidence="1 2">
    <name type="scientific">Shewanella oneidensis (strain ATCC 700550 / JCM 31522 / CIP 106686 / LMG 19005 / NCIMB 14063 / MR-1)</name>
    <dbReference type="NCBI Taxonomy" id="211586"/>
    <lineage>
        <taxon>Bacteria</taxon>
        <taxon>Pseudomonadati</taxon>
        <taxon>Pseudomonadota</taxon>
        <taxon>Gammaproteobacteria</taxon>
        <taxon>Alteromonadales</taxon>
        <taxon>Shewanellaceae</taxon>
        <taxon>Shewanella</taxon>
    </lineage>
</organism>
<dbReference type="PATRIC" id="fig|211586.12.peg.3874"/>
<keyword evidence="2" id="KW-1185">Reference proteome</keyword>
<dbReference type="OrthoDB" id="5077820at2"/>
<accession>Q8EAB3</accession>
<evidence type="ECO:0008006" key="3">
    <source>
        <dbReference type="Google" id="ProtNLM"/>
    </source>
</evidence>
<dbReference type="Proteomes" id="UP000008186">
    <property type="component" value="Chromosome"/>
</dbReference>